<evidence type="ECO:0000313" key="1">
    <source>
        <dbReference type="Proteomes" id="UP000887576"/>
    </source>
</evidence>
<name>A0AC34REK9_9BILA</name>
<dbReference type="Proteomes" id="UP000887576">
    <property type="component" value="Unplaced"/>
</dbReference>
<proteinExistence type="predicted"/>
<dbReference type="WBParaSite" id="JU765_v2.g6063.t1">
    <property type="protein sequence ID" value="JU765_v2.g6063.t1"/>
    <property type="gene ID" value="JU765_v2.g6063"/>
</dbReference>
<organism evidence="1 2">
    <name type="scientific">Panagrolaimus sp. JU765</name>
    <dbReference type="NCBI Taxonomy" id="591449"/>
    <lineage>
        <taxon>Eukaryota</taxon>
        <taxon>Metazoa</taxon>
        <taxon>Ecdysozoa</taxon>
        <taxon>Nematoda</taxon>
        <taxon>Chromadorea</taxon>
        <taxon>Rhabditida</taxon>
        <taxon>Tylenchina</taxon>
        <taxon>Panagrolaimomorpha</taxon>
        <taxon>Panagrolaimoidea</taxon>
        <taxon>Panagrolaimidae</taxon>
        <taxon>Panagrolaimus</taxon>
    </lineage>
</organism>
<sequence>MTKQTSENSGASNSVDASTLALQKLELSILQSNDALNNRVKLLETKFDGFQSFLADIEKTRTQNNGLVLNAIMTMTNNVSQLLLQSYQQRAVMESQSMTQRNAPGDIQQLLQANTVRTLQSMMPPQVPVPPQQPPVLSTPQQTPFFSQPPSAAPLPAVISMPAQPPVPAMQSPRIPQPLFSSVIATPPVITPSTVVGPSVSKPAPVASIFDGGFKSGFMFGTPGEQSSPASSFGFVPKQEVQPKPDADKKTAAPTAEANVEETGGATEAGNDESPEAFVPDQHYKPVIPLPQKVEVQTGEEDEQKLFEAHAKLYVNTPEGIKERGIGSIKILSKNDRCRVLMRRDQVFKIALNAPIVLGMIVKDKPGKETVGIFNCKDFSDSTEGKDGIY</sequence>
<accession>A0AC34REK9</accession>
<evidence type="ECO:0000313" key="2">
    <source>
        <dbReference type="WBParaSite" id="JU765_v2.g6063.t1"/>
    </source>
</evidence>
<protein>
    <submittedName>
        <fullName evidence="2">RanBD1 domain-containing protein</fullName>
    </submittedName>
</protein>
<reference evidence="2" key="1">
    <citation type="submission" date="2022-11" db="UniProtKB">
        <authorList>
            <consortium name="WormBaseParasite"/>
        </authorList>
    </citation>
    <scope>IDENTIFICATION</scope>
</reference>